<comment type="caution">
    <text evidence="1">The sequence shown here is derived from an EMBL/GenBank/DDBJ whole genome shotgun (WGS) entry which is preliminary data.</text>
</comment>
<gene>
    <name evidence="1" type="ORF">QO034_18755</name>
</gene>
<accession>A0ABT7FJ63</accession>
<proteinExistence type="predicted"/>
<evidence type="ECO:0000313" key="1">
    <source>
        <dbReference type="EMBL" id="MDK3075132.1"/>
    </source>
</evidence>
<reference evidence="1 2" key="1">
    <citation type="submission" date="2023-05" db="EMBL/GenBank/DDBJ databases">
        <title>Sedimentitalea sp. nov. JM2-8.</title>
        <authorList>
            <person name="Huang J."/>
        </authorList>
    </citation>
    <scope>NUCLEOTIDE SEQUENCE [LARGE SCALE GENOMIC DNA]</scope>
    <source>
        <strain evidence="1 2">JM2-8</strain>
    </source>
</reference>
<protein>
    <submittedName>
        <fullName evidence="1">Hexameric tyrosine-coordinated heme protein</fullName>
    </submittedName>
</protein>
<keyword evidence="2" id="KW-1185">Reference proteome</keyword>
<dbReference type="RefSeq" id="WP_284487060.1">
    <property type="nucleotide sequence ID" value="NZ_JASNJE010000030.1"/>
</dbReference>
<dbReference type="Gene3D" id="6.10.80.10">
    <property type="entry name" value="Hexameric tyrosine-coordinated heme protein (HTHP)"/>
    <property type="match status" value="1"/>
</dbReference>
<dbReference type="InterPro" id="IPR021111">
    <property type="entry name" value="Hexamer_Tyr-coord_heme_pr_HTHP"/>
</dbReference>
<dbReference type="EMBL" id="JASNJE010000030">
    <property type="protein sequence ID" value="MDK3075132.1"/>
    <property type="molecule type" value="Genomic_DNA"/>
</dbReference>
<name>A0ABT7FJ63_9RHOB</name>
<dbReference type="Proteomes" id="UP001227126">
    <property type="component" value="Unassembled WGS sequence"/>
</dbReference>
<dbReference type="InterPro" id="IPR038125">
    <property type="entry name" value="HTHP_sf"/>
</dbReference>
<organism evidence="1 2">
    <name type="scientific">Sedimentitalea xiamensis</name>
    <dbReference type="NCBI Taxonomy" id="3050037"/>
    <lineage>
        <taxon>Bacteria</taxon>
        <taxon>Pseudomonadati</taxon>
        <taxon>Pseudomonadota</taxon>
        <taxon>Alphaproteobacteria</taxon>
        <taxon>Rhodobacterales</taxon>
        <taxon>Paracoccaceae</taxon>
        <taxon>Sedimentitalea</taxon>
    </lineage>
</organism>
<dbReference type="Pfam" id="PF11534">
    <property type="entry name" value="HTHP"/>
    <property type="match status" value="1"/>
</dbReference>
<sequence>MTNWLPSLKTATPQEGYDLAVKLARVAVKLTQPDAGVRDRLRPEYAEDSDALIAVSQVVATHFATVAAANDYWRDTP</sequence>
<evidence type="ECO:0000313" key="2">
    <source>
        <dbReference type="Proteomes" id="UP001227126"/>
    </source>
</evidence>